<accession>A0A382Q388</accession>
<dbReference type="EMBL" id="UINC01111288">
    <property type="protein sequence ID" value="SVC79398.1"/>
    <property type="molecule type" value="Genomic_DNA"/>
</dbReference>
<dbReference type="AlphaFoldDB" id="A0A382Q388"/>
<sequence>MAKLFDKTKGSSLGSGKIMPPGSLLDQALLGTLARYRRSVASSYSPIGLDDLSSVFAAAGKGEVFLSEKLDGELWFLVLQDKEAFLANSRGCVIHGKLPFLTKAQGIAKKTGDQLAIFAGEFYATSAAGKDRPRTADLSAALAGGKGKADQLYFAVFDIVELHTEDEDLTTYGAKLEKLTGMFGEGE</sequence>
<name>A0A382Q388_9ZZZZ</name>
<reference evidence="1" key="1">
    <citation type="submission" date="2018-05" db="EMBL/GenBank/DDBJ databases">
        <authorList>
            <person name="Lanie J.A."/>
            <person name="Ng W.-L."/>
            <person name="Kazmierczak K.M."/>
            <person name="Andrzejewski T.M."/>
            <person name="Davidsen T.M."/>
            <person name="Wayne K.J."/>
            <person name="Tettelin H."/>
            <person name="Glass J.I."/>
            <person name="Rusch D."/>
            <person name="Podicherti R."/>
            <person name="Tsui H.-C.T."/>
            <person name="Winkler M.E."/>
        </authorList>
    </citation>
    <scope>NUCLEOTIDE SEQUENCE</scope>
</reference>
<protein>
    <recommendedName>
        <fullName evidence="2">ATP-dependent DNA ligase family profile domain-containing protein</fullName>
    </recommendedName>
</protein>
<evidence type="ECO:0008006" key="2">
    <source>
        <dbReference type="Google" id="ProtNLM"/>
    </source>
</evidence>
<proteinExistence type="predicted"/>
<feature type="non-terminal residue" evidence="1">
    <location>
        <position position="187"/>
    </location>
</feature>
<dbReference type="SUPFAM" id="SSF56091">
    <property type="entry name" value="DNA ligase/mRNA capping enzyme, catalytic domain"/>
    <property type="match status" value="1"/>
</dbReference>
<gene>
    <name evidence="1" type="ORF">METZ01_LOCUS332252</name>
</gene>
<dbReference type="Gene3D" id="3.30.470.30">
    <property type="entry name" value="DNA ligase/mRNA capping enzyme"/>
    <property type="match status" value="1"/>
</dbReference>
<evidence type="ECO:0000313" key="1">
    <source>
        <dbReference type="EMBL" id="SVC79398.1"/>
    </source>
</evidence>
<organism evidence="1">
    <name type="scientific">marine metagenome</name>
    <dbReference type="NCBI Taxonomy" id="408172"/>
    <lineage>
        <taxon>unclassified sequences</taxon>
        <taxon>metagenomes</taxon>
        <taxon>ecological metagenomes</taxon>
    </lineage>
</organism>